<keyword evidence="2" id="KW-0812">Transmembrane</keyword>
<dbReference type="EMBL" id="QOIN01000070">
    <property type="protein sequence ID" value="RCG14414.1"/>
    <property type="molecule type" value="Genomic_DNA"/>
</dbReference>
<keyword evidence="2" id="KW-0472">Membrane</keyword>
<comment type="caution">
    <text evidence="3">The sequence shown here is derived from an EMBL/GenBank/DDBJ whole genome shotgun (WGS) entry which is preliminary data.</text>
</comment>
<evidence type="ECO:0000313" key="4">
    <source>
        <dbReference type="Proteomes" id="UP000252914"/>
    </source>
</evidence>
<dbReference type="AlphaFoldDB" id="A0A367E8N2"/>
<gene>
    <name evidence="3" type="ORF">DTL70_31410</name>
</gene>
<dbReference type="PANTHER" id="PTHR42305">
    <property type="entry name" value="MEMBRANE PROTEIN RV1733C-RELATED"/>
    <property type="match status" value="1"/>
</dbReference>
<reference evidence="3 4" key="1">
    <citation type="submission" date="2018-06" db="EMBL/GenBank/DDBJ databases">
        <title>Streptomyces reniochalinae sp. nov. and Streptomyces diacarnus sp. nov. from marine sponges.</title>
        <authorList>
            <person name="Li L."/>
        </authorList>
    </citation>
    <scope>NUCLEOTIDE SEQUENCE [LARGE SCALE GENOMIC DNA]</scope>
    <source>
        <strain evidence="3 4">LHW51701</strain>
    </source>
</reference>
<dbReference type="InterPro" id="IPR039708">
    <property type="entry name" value="MT1774/Rv1733c-like"/>
</dbReference>
<dbReference type="Proteomes" id="UP000252914">
    <property type="component" value="Unassembled WGS sequence"/>
</dbReference>
<proteinExistence type="predicted"/>
<dbReference type="PANTHER" id="PTHR42305:SF1">
    <property type="entry name" value="MEMBRANE PROTEIN RV1733C-RELATED"/>
    <property type="match status" value="1"/>
</dbReference>
<evidence type="ECO:0000256" key="1">
    <source>
        <dbReference type="SAM" id="MobiDB-lite"/>
    </source>
</evidence>
<keyword evidence="2" id="KW-1133">Transmembrane helix</keyword>
<sequence>MLTIVGLWRWRGNALARRSDRREAWLSLWAAVLMVVGVPLVGWAAQEATHDAMLRTAHEQQRDRRRTWATAQHVIVRPPLDSETETAAGQQPNRNQVTARWAGPDGSSHTGTLVLRTPVRPGSRFLVWTDRHGRLTSRPMSPRGAASHALLAGLGAAALTAAVLEAGRRAAIRLALRRRYARWDEEWGRIGPDWGRTGNSS</sequence>
<evidence type="ECO:0008006" key="5">
    <source>
        <dbReference type="Google" id="ProtNLM"/>
    </source>
</evidence>
<feature type="compositionally biased region" description="Polar residues" evidence="1">
    <location>
        <begin position="85"/>
        <end position="98"/>
    </location>
</feature>
<accession>A0A367E8N2</accession>
<evidence type="ECO:0000313" key="3">
    <source>
        <dbReference type="EMBL" id="RCG14414.1"/>
    </source>
</evidence>
<protein>
    <recommendedName>
        <fullName evidence="5">Integral membrane protein</fullName>
    </recommendedName>
</protein>
<keyword evidence="4" id="KW-1185">Reference proteome</keyword>
<evidence type="ECO:0000256" key="2">
    <source>
        <dbReference type="SAM" id="Phobius"/>
    </source>
</evidence>
<feature type="transmembrane region" description="Helical" evidence="2">
    <location>
        <begin position="145"/>
        <end position="164"/>
    </location>
</feature>
<feature type="region of interest" description="Disordered" evidence="1">
    <location>
        <begin position="79"/>
        <end position="114"/>
    </location>
</feature>
<feature type="transmembrane region" description="Helical" evidence="2">
    <location>
        <begin position="24"/>
        <end position="45"/>
    </location>
</feature>
<name>A0A367E8N2_9ACTN</name>
<dbReference type="RefSeq" id="WP_114025421.1">
    <property type="nucleotide sequence ID" value="NZ_QOIN01000070.1"/>
</dbReference>
<organism evidence="3 4">
    <name type="scientific">Streptomyces diacarni</name>
    <dbReference type="NCBI Taxonomy" id="2800381"/>
    <lineage>
        <taxon>Bacteria</taxon>
        <taxon>Bacillati</taxon>
        <taxon>Actinomycetota</taxon>
        <taxon>Actinomycetes</taxon>
        <taxon>Kitasatosporales</taxon>
        <taxon>Streptomycetaceae</taxon>
        <taxon>Streptomyces</taxon>
    </lineage>
</organism>